<name>A0A8T2C471_9BRAS</name>
<evidence type="ECO:0000256" key="6">
    <source>
        <dbReference type="ARBA" id="ARBA00022801"/>
    </source>
</evidence>
<dbReference type="Pfam" id="PF00078">
    <property type="entry name" value="RVT_1"/>
    <property type="match status" value="1"/>
</dbReference>
<dbReference type="CDD" id="cd00303">
    <property type="entry name" value="retropepsin_like"/>
    <property type="match status" value="1"/>
</dbReference>
<dbReference type="FunFam" id="3.10.10.10:FF:000007">
    <property type="entry name" value="Retrovirus-related Pol polyprotein from transposon 17.6-like Protein"/>
    <property type="match status" value="1"/>
</dbReference>
<dbReference type="Pfam" id="PF00098">
    <property type="entry name" value="zf-CCHC"/>
    <property type="match status" value="1"/>
</dbReference>
<keyword evidence="15" id="KW-1185">Reference proteome</keyword>
<feature type="domain" description="CCHC-type" evidence="11">
    <location>
        <begin position="355"/>
        <end position="370"/>
    </location>
</feature>
<gene>
    <name evidence="14" type="ORF">ISN45_Aa01g028540</name>
</gene>
<accession>A0A8T2C471</accession>
<dbReference type="CDD" id="cd01647">
    <property type="entry name" value="RT_LTR"/>
    <property type="match status" value="1"/>
</dbReference>
<evidence type="ECO:0000259" key="13">
    <source>
        <dbReference type="PROSITE" id="PS50994"/>
    </source>
</evidence>
<dbReference type="PROSITE" id="PS50158">
    <property type="entry name" value="ZF_CCHC"/>
    <property type="match status" value="1"/>
</dbReference>
<dbReference type="Pfam" id="PF24626">
    <property type="entry name" value="SH3_Tf2-1"/>
    <property type="match status" value="1"/>
</dbReference>
<evidence type="ECO:0000256" key="3">
    <source>
        <dbReference type="ARBA" id="ARBA00022695"/>
    </source>
</evidence>
<dbReference type="CDD" id="cd09274">
    <property type="entry name" value="RNase_HI_RT_Ty3"/>
    <property type="match status" value="1"/>
</dbReference>
<proteinExistence type="predicted"/>
<dbReference type="FunFam" id="3.30.70.270:FF:000020">
    <property type="entry name" value="Transposon Tf2-6 polyprotein-like Protein"/>
    <property type="match status" value="1"/>
</dbReference>
<dbReference type="InterPro" id="IPR050951">
    <property type="entry name" value="Retrovirus_Pol_polyprotein"/>
</dbReference>
<dbReference type="SMART" id="SM00343">
    <property type="entry name" value="ZnF_C2HC"/>
    <property type="match status" value="2"/>
</dbReference>
<dbReference type="GO" id="GO:0003964">
    <property type="term" value="F:RNA-directed DNA polymerase activity"/>
    <property type="evidence" value="ECO:0007669"/>
    <property type="project" value="UniProtKB-KW"/>
</dbReference>
<keyword evidence="9" id="KW-0175">Coiled coil</keyword>
<dbReference type="GO" id="GO:0003676">
    <property type="term" value="F:nucleic acid binding"/>
    <property type="evidence" value="ECO:0007669"/>
    <property type="project" value="InterPro"/>
</dbReference>
<dbReference type="GO" id="GO:0008233">
    <property type="term" value="F:peptidase activity"/>
    <property type="evidence" value="ECO:0007669"/>
    <property type="project" value="UniProtKB-KW"/>
</dbReference>
<keyword evidence="8" id="KW-0479">Metal-binding</keyword>
<dbReference type="PANTHER" id="PTHR37984:SF5">
    <property type="entry name" value="PROTEIN NYNRIN-LIKE"/>
    <property type="match status" value="1"/>
</dbReference>
<evidence type="ECO:0000313" key="14">
    <source>
        <dbReference type="EMBL" id="KAG7594075.1"/>
    </source>
</evidence>
<dbReference type="FunFam" id="3.10.20.370:FF:000001">
    <property type="entry name" value="Retrovirus-related Pol polyprotein from transposon 17.6-like protein"/>
    <property type="match status" value="1"/>
</dbReference>
<dbReference type="GO" id="GO:0015074">
    <property type="term" value="P:DNA integration"/>
    <property type="evidence" value="ECO:0007669"/>
    <property type="project" value="InterPro"/>
</dbReference>
<dbReference type="Pfam" id="PF08284">
    <property type="entry name" value="RVP_2"/>
    <property type="match status" value="1"/>
</dbReference>
<evidence type="ECO:0000259" key="11">
    <source>
        <dbReference type="PROSITE" id="PS50158"/>
    </source>
</evidence>
<dbReference type="GO" id="GO:0006508">
    <property type="term" value="P:proteolysis"/>
    <property type="evidence" value="ECO:0007669"/>
    <property type="project" value="UniProtKB-KW"/>
</dbReference>
<evidence type="ECO:0000256" key="8">
    <source>
        <dbReference type="PROSITE-ProRule" id="PRU00047"/>
    </source>
</evidence>
<comment type="caution">
    <text evidence="14">The sequence shown here is derived from an EMBL/GenBank/DDBJ whole genome shotgun (WGS) entry which is preliminary data.</text>
</comment>
<keyword evidence="2" id="KW-0808">Transferase</keyword>
<evidence type="ECO:0000256" key="7">
    <source>
        <dbReference type="ARBA" id="ARBA00022918"/>
    </source>
</evidence>
<dbReference type="Pfam" id="PF17917">
    <property type="entry name" value="RT_RNaseH"/>
    <property type="match status" value="1"/>
</dbReference>
<dbReference type="EMBL" id="JAEFBK010000006">
    <property type="protein sequence ID" value="KAG7594075.1"/>
    <property type="molecule type" value="Genomic_DNA"/>
</dbReference>
<feature type="domain" description="Integrase catalytic" evidence="13">
    <location>
        <begin position="1076"/>
        <end position="1241"/>
    </location>
</feature>
<dbReference type="InterPro" id="IPR001878">
    <property type="entry name" value="Znf_CCHC"/>
</dbReference>
<dbReference type="GO" id="GO:0004519">
    <property type="term" value="F:endonuclease activity"/>
    <property type="evidence" value="ECO:0007669"/>
    <property type="project" value="UniProtKB-KW"/>
</dbReference>
<dbReference type="Pfam" id="PF03732">
    <property type="entry name" value="Retrotrans_gag"/>
    <property type="match status" value="1"/>
</dbReference>
<keyword evidence="6" id="KW-0378">Hydrolase</keyword>
<dbReference type="InterPro" id="IPR005162">
    <property type="entry name" value="Retrotrans_gag_dom"/>
</dbReference>
<keyword evidence="3" id="KW-0548">Nucleotidyltransferase</keyword>
<dbReference type="PROSITE" id="PS50878">
    <property type="entry name" value="RT_POL"/>
    <property type="match status" value="1"/>
</dbReference>
<dbReference type="InterPro" id="IPR056924">
    <property type="entry name" value="SH3_Tf2-1"/>
</dbReference>
<dbReference type="Proteomes" id="UP000694240">
    <property type="component" value="Chromosome 6"/>
</dbReference>
<evidence type="ECO:0000256" key="4">
    <source>
        <dbReference type="ARBA" id="ARBA00022722"/>
    </source>
</evidence>
<keyword evidence="5" id="KW-0255">Endonuclease</keyword>
<keyword evidence="8" id="KW-0863">Zinc-finger</keyword>
<dbReference type="InterPro" id="IPR000477">
    <property type="entry name" value="RT_dom"/>
</dbReference>
<feature type="coiled-coil region" evidence="9">
    <location>
        <begin position="1258"/>
        <end position="1285"/>
    </location>
</feature>
<keyword evidence="8" id="KW-0862">Zinc</keyword>
<evidence type="ECO:0000256" key="10">
    <source>
        <dbReference type="SAM" id="MobiDB-lite"/>
    </source>
</evidence>
<reference evidence="14 15" key="1">
    <citation type="submission" date="2020-12" db="EMBL/GenBank/DDBJ databases">
        <title>Concerted genomic and epigenomic changes stabilize Arabidopsis allopolyploids.</title>
        <authorList>
            <person name="Chen Z."/>
        </authorList>
    </citation>
    <scope>NUCLEOTIDE SEQUENCE [LARGE SCALE GENOMIC DNA]</scope>
    <source>
        <strain evidence="14">Allo738</strain>
        <tissue evidence="14">Leaf</tissue>
    </source>
</reference>
<feature type="domain" description="Reverse transcriptase" evidence="12">
    <location>
        <begin position="588"/>
        <end position="767"/>
    </location>
</feature>
<keyword evidence="7 14" id="KW-0695">RNA-directed DNA polymerase</keyword>
<evidence type="ECO:0000256" key="1">
    <source>
        <dbReference type="ARBA" id="ARBA00022670"/>
    </source>
</evidence>
<feature type="region of interest" description="Disordered" evidence="10">
    <location>
        <begin position="271"/>
        <end position="297"/>
    </location>
</feature>
<organism evidence="14 15">
    <name type="scientific">Arabidopsis thaliana x Arabidopsis arenosa</name>
    <dbReference type="NCBI Taxonomy" id="1240361"/>
    <lineage>
        <taxon>Eukaryota</taxon>
        <taxon>Viridiplantae</taxon>
        <taxon>Streptophyta</taxon>
        <taxon>Embryophyta</taxon>
        <taxon>Tracheophyta</taxon>
        <taxon>Spermatophyta</taxon>
        <taxon>Magnoliopsida</taxon>
        <taxon>eudicotyledons</taxon>
        <taxon>Gunneridae</taxon>
        <taxon>Pentapetalae</taxon>
        <taxon>rosids</taxon>
        <taxon>malvids</taxon>
        <taxon>Brassicales</taxon>
        <taxon>Brassicaceae</taxon>
        <taxon>Camelineae</taxon>
        <taxon>Arabidopsis</taxon>
    </lineage>
</organism>
<evidence type="ECO:0000259" key="12">
    <source>
        <dbReference type="PROSITE" id="PS50878"/>
    </source>
</evidence>
<keyword evidence="4" id="KW-0540">Nuclease</keyword>
<protein>
    <submittedName>
        <fullName evidence="14">Reverse transcriptase domain</fullName>
    </submittedName>
</protein>
<dbReference type="PROSITE" id="PS50994">
    <property type="entry name" value="INTEGRASE"/>
    <property type="match status" value="1"/>
</dbReference>
<dbReference type="InterPro" id="IPR001584">
    <property type="entry name" value="Integrase_cat-core"/>
</dbReference>
<dbReference type="PANTHER" id="PTHR37984">
    <property type="entry name" value="PROTEIN CBG26694"/>
    <property type="match status" value="1"/>
</dbReference>
<dbReference type="InterPro" id="IPR041373">
    <property type="entry name" value="RT_RNaseH"/>
</dbReference>
<keyword evidence="1" id="KW-0645">Protease</keyword>
<evidence type="ECO:0000256" key="9">
    <source>
        <dbReference type="SAM" id="Coils"/>
    </source>
</evidence>
<evidence type="ECO:0000256" key="2">
    <source>
        <dbReference type="ARBA" id="ARBA00022679"/>
    </source>
</evidence>
<sequence>MVIVGRDWLRRERLKAGKMGGDKVRDYEFWVWGKQWDTMKAMMAQMAALTKALVPDPVVQVKENKTDADADVDVEIVEVNLPTNSSKKRGDYLSLLAHVSKLGTKHFTGSSDPIVADEWRTRLKRNFNSTRCPEDYRKDIAIHFLEGDAHNWWLTVEKRKGDQIQSFADFEEEFNKKFFPLEAWDRLECAYLDLVQGNRTVREYDEEFNRLRRYVGRELEDEQAQVRRFIRGLRVEIRNHCLIRTFTSLSELVERAAMIEIGLEEEKRMKSEKFLPRPSQPMKPADKKRKFDKVEDSKSDAKRNECATCGKNHSGTCWRAVGACVRCGSKDHSIQNCPRMEQGTPKEGVNEQWTCFYCGKAGHFKRECPKLEVERQAGQRVNHSGNGLPPPPKRQAIAPRVYELSEEATNAENFRAITGGVETNTLFDSGATHCFLSPEMVIKGGFEKERNTEYGMVRAAGGQVMHPFGIVRDISVVVNGVDMPTDLIIVKLKKHDVILAIQAERILEKGCEAYIATITTNEVGANAELKDIPIANKFTDVFEAVRGLPPDDPFTIELEPGTTPISKAPYRMAPAEIAELKKQLEELLDKGFIRPSSSPWGAPVLFVKKKDGSFRLCIDYRGLNKVTVKNKYPLPRIDELLDQLRGVRWFSKIDLASGYHQIPIEPSDVRKTAFRTRYGHYEFVVMPFGLTNAPAAFMKMMNGIFREFLDEFVIIFIDDILVYSKDRETHQNHIRTVLERLREQKLFAKLSKCSFWQRSIGFLGHIISDQGVSVDPEKIRSIKEWPRPKNATEIRSFLGLAGYYRRFVKGFASMAQPMTRLTGKDTKFQWSEECEKSFSELKSMLTSAPVLTLPEADEPYMVYTDASIMGLGCVLMQRGRVIAYASRQLRKHEGNYPTHDLEMAAVVFALKIWRSYLYGAKVQIFTDHKSLKYIFTQPDLNLRQRRWMELVADYDLDIAYHPGKANQVADALSRRRCEVEAEKNQEALINMMGTLHLNALSKEFEPLGLGAADQADLLSRIRLAQEKDQDLNKWAENNKTEYQTSNNGTILVNGRVARCPTCQLVKAESQVPSGLVQSLPMPEWKWDHVTMDFVIGLPRSPAKHDAVWVVVDRLTKSAHFVAVSETDGAEQIAVKYIEEIVRLHGVPVSIVSDRDTRFTSHFWKAFQKALGTRVNMSTAYHPQTDGQSERTIRTLKDMLRACALDWGGSWEKHLTLVEFAYNNSYQASIGMSPYEALYGRACRTPLCWTPVGERMLFIDETNEKMKFLKVKLKEAQDRQKSYADKRRKELEFKVGDLVYLKAVTYKGDGRFSKRKKLSPRYVGPYKVIERVGPVAYKLELPPKLDAFHKFFYVSQLRKCLSERDEAVADVPPELQENLTVKAKPIRIIDRMEKGTRGKRINMVKVLWDCGGREEATWETENKIRADFSEWYKEMGKKELESDSRTNPIQGGETCSVRDP</sequence>
<feature type="region of interest" description="Disordered" evidence="10">
    <location>
        <begin position="1437"/>
        <end position="1459"/>
    </location>
</feature>
<evidence type="ECO:0000256" key="5">
    <source>
        <dbReference type="ARBA" id="ARBA00022759"/>
    </source>
</evidence>
<dbReference type="GO" id="GO:0008270">
    <property type="term" value="F:zinc ion binding"/>
    <property type="evidence" value="ECO:0007669"/>
    <property type="project" value="UniProtKB-KW"/>
</dbReference>
<evidence type="ECO:0000313" key="15">
    <source>
        <dbReference type="Proteomes" id="UP000694240"/>
    </source>
</evidence>